<dbReference type="CDD" id="cd00833">
    <property type="entry name" value="PKS"/>
    <property type="match status" value="1"/>
</dbReference>
<dbReference type="Gene3D" id="3.30.70.3290">
    <property type="match status" value="1"/>
</dbReference>
<dbReference type="InterPro" id="IPR014031">
    <property type="entry name" value="Ketoacyl_synth_C"/>
</dbReference>
<name>B7TIU8_9PEZI</name>
<dbReference type="GO" id="GO:0044550">
    <property type="term" value="P:secondary metabolite biosynthetic process"/>
    <property type="evidence" value="ECO:0007669"/>
    <property type="project" value="TreeGrafter"/>
</dbReference>
<dbReference type="SUPFAM" id="SSF53901">
    <property type="entry name" value="Thiolase-like"/>
    <property type="match status" value="1"/>
</dbReference>
<dbReference type="PANTHER" id="PTHR43775:SF18">
    <property type="entry name" value="ENZYME, PUTATIVE (JCVI)-RELATED"/>
    <property type="match status" value="1"/>
</dbReference>
<dbReference type="AlphaFoldDB" id="B7TIU8"/>
<feature type="non-terminal residue" evidence="2">
    <location>
        <position position="261"/>
    </location>
</feature>
<dbReference type="GO" id="GO:0006633">
    <property type="term" value="P:fatty acid biosynthetic process"/>
    <property type="evidence" value="ECO:0007669"/>
    <property type="project" value="TreeGrafter"/>
</dbReference>
<dbReference type="Pfam" id="PF16197">
    <property type="entry name" value="KAsynt_C_assoc"/>
    <property type="match status" value="1"/>
</dbReference>
<dbReference type="InterPro" id="IPR020841">
    <property type="entry name" value="PKS_Beta-ketoAc_synthase_dom"/>
</dbReference>
<dbReference type="InterPro" id="IPR050091">
    <property type="entry name" value="PKS_NRPS_Biosynth_Enz"/>
</dbReference>
<organism evidence="2">
    <name type="scientific">Lineolata rhizophorae</name>
    <dbReference type="NCBI Taxonomy" id="578093"/>
    <lineage>
        <taxon>Eukaryota</taxon>
        <taxon>Fungi</taxon>
        <taxon>Dikarya</taxon>
        <taxon>Ascomycota</taxon>
        <taxon>Pezizomycotina</taxon>
        <taxon>Dothideomycetes</taxon>
        <taxon>Dothideomycetes incertae sedis</taxon>
        <taxon>Lineolatales</taxon>
        <taxon>Lineolataceae</taxon>
        <taxon>Lineolata</taxon>
    </lineage>
</organism>
<accession>B7TIU8</accession>
<dbReference type="InterPro" id="IPR032821">
    <property type="entry name" value="PKS_assoc"/>
</dbReference>
<dbReference type="Gene3D" id="3.40.366.10">
    <property type="entry name" value="Malonyl-Coenzyme A Acyl Carrier Protein, domain 2"/>
    <property type="match status" value="1"/>
</dbReference>
<dbReference type="PROSITE" id="PS52004">
    <property type="entry name" value="KS3_2"/>
    <property type="match status" value="1"/>
</dbReference>
<protein>
    <submittedName>
        <fullName evidence="2">Polyketide synthase</fullName>
    </submittedName>
</protein>
<dbReference type="PANTHER" id="PTHR43775">
    <property type="entry name" value="FATTY ACID SYNTHASE"/>
    <property type="match status" value="1"/>
</dbReference>
<dbReference type="GO" id="GO:0004312">
    <property type="term" value="F:fatty acid synthase activity"/>
    <property type="evidence" value="ECO:0007669"/>
    <property type="project" value="TreeGrafter"/>
</dbReference>
<dbReference type="Gene3D" id="3.40.47.10">
    <property type="match status" value="1"/>
</dbReference>
<feature type="non-terminal residue" evidence="2">
    <location>
        <position position="1"/>
    </location>
</feature>
<evidence type="ECO:0000313" key="2">
    <source>
        <dbReference type="EMBL" id="ACJ67102.1"/>
    </source>
</evidence>
<dbReference type="InterPro" id="IPR016039">
    <property type="entry name" value="Thiolase-like"/>
</dbReference>
<feature type="domain" description="Ketosynthase family 3 (KS3)" evidence="1">
    <location>
        <begin position="1"/>
        <end position="140"/>
    </location>
</feature>
<dbReference type="InterPro" id="IPR001227">
    <property type="entry name" value="Ac_transferase_dom_sf"/>
</dbReference>
<dbReference type="EMBL" id="FJ227577">
    <property type="protein sequence ID" value="ACJ67102.1"/>
    <property type="molecule type" value="Genomic_DNA"/>
</dbReference>
<evidence type="ECO:0000259" key="1">
    <source>
        <dbReference type="PROSITE" id="PS52004"/>
    </source>
</evidence>
<proteinExistence type="predicted"/>
<sequence>EGHGTGTKTGDPVEVKGAASVFCTDRPMDQPLYIGSVSQLHSTHHSLCWKFSDRIQIKSNIGHSEPASGISGMIKTIMAIEKGVIPGNPTFITPNPEIDFKKLRVSASRQSRPWPKVPFRRASVNSFGFGGSNAHVILDEARTCVRASQTSFKSSYGQPEDFDLFAEEKLDSPQVLVFSANDVSSLGSYVSSLSKHLLNPAVNVELSDLAYTLSERRTRHFHRAFLVSQSTQLDVHSLKLGKPQSSQPRIGLIFSGHGAQW</sequence>
<reference evidence="2" key="1">
    <citation type="journal article" date="2009" name="Appl. Environ. Microbiol.">
        <title>Insect-specific polyketide synthases (PKSs), potential PKS-nonribosomal peptide synthetase hybrids, and novel PKS clades in tropical fungi.</title>
        <authorList>
            <person name="Amnuaykanjanasin A."/>
            <person name="Phonghanpot S."/>
            <person name="Sengpanich N."/>
            <person name="Cheevadhanarak S."/>
            <person name="Tanticharoen M."/>
        </authorList>
    </citation>
    <scope>NUCLEOTIDE SEQUENCE</scope>
    <source>
        <strain evidence="2">F1R1B2</strain>
    </source>
</reference>
<dbReference type="Pfam" id="PF02801">
    <property type="entry name" value="Ketoacyl-synt_C"/>
    <property type="match status" value="2"/>
</dbReference>
<dbReference type="SMART" id="SM00825">
    <property type="entry name" value="PKS_KS"/>
    <property type="match status" value="1"/>
</dbReference>